<sequence length="140" mass="15357">MGTVGIPLTVWPRPSRRKPPTAVMLTTVEGVGYLGYYENMNFRHNPSPLSGYQSFYLHDTNPSSLFSFHQFPLPTSPFTTSSPSHLSLQQSLPIIPLPPPPNSPSHLSLPHHPHPTSPPPPPPTNHPTSPSHPWSQAPTP</sequence>
<comment type="caution">
    <text evidence="2">The sequence shown here is derived from an EMBL/GenBank/DDBJ whole genome shotgun (WGS) entry which is preliminary data.</text>
</comment>
<name>A0AAE1GIY5_PETCI</name>
<protein>
    <submittedName>
        <fullName evidence="2">Uncharacterized protein</fullName>
    </submittedName>
</protein>
<dbReference type="EMBL" id="JAWQEG010000256">
    <property type="protein sequence ID" value="KAK3892519.1"/>
    <property type="molecule type" value="Genomic_DNA"/>
</dbReference>
<feature type="region of interest" description="Disordered" evidence="1">
    <location>
        <begin position="78"/>
        <end position="140"/>
    </location>
</feature>
<feature type="compositionally biased region" description="Pro residues" evidence="1">
    <location>
        <begin position="115"/>
        <end position="125"/>
    </location>
</feature>
<evidence type="ECO:0000313" key="2">
    <source>
        <dbReference type="EMBL" id="KAK3892519.1"/>
    </source>
</evidence>
<organism evidence="2 3">
    <name type="scientific">Petrolisthes cinctipes</name>
    <name type="common">Flat porcelain crab</name>
    <dbReference type="NCBI Taxonomy" id="88211"/>
    <lineage>
        <taxon>Eukaryota</taxon>
        <taxon>Metazoa</taxon>
        <taxon>Ecdysozoa</taxon>
        <taxon>Arthropoda</taxon>
        <taxon>Crustacea</taxon>
        <taxon>Multicrustacea</taxon>
        <taxon>Malacostraca</taxon>
        <taxon>Eumalacostraca</taxon>
        <taxon>Eucarida</taxon>
        <taxon>Decapoda</taxon>
        <taxon>Pleocyemata</taxon>
        <taxon>Anomura</taxon>
        <taxon>Galatheoidea</taxon>
        <taxon>Porcellanidae</taxon>
        <taxon>Petrolisthes</taxon>
    </lineage>
</organism>
<keyword evidence="3" id="KW-1185">Reference proteome</keyword>
<feature type="compositionally biased region" description="Low complexity" evidence="1">
    <location>
        <begin position="78"/>
        <end position="94"/>
    </location>
</feature>
<proteinExistence type="predicted"/>
<reference evidence="2" key="1">
    <citation type="submission" date="2023-10" db="EMBL/GenBank/DDBJ databases">
        <title>Genome assemblies of two species of porcelain crab, Petrolisthes cinctipes and Petrolisthes manimaculis (Anomura: Porcellanidae).</title>
        <authorList>
            <person name="Angst P."/>
        </authorList>
    </citation>
    <scope>NUCLEOTIDE SEQUENCE</scope>
    <source>
        <strain evidence="2">PB745_01</strain>
        <tissue evidence="2">Gill</tissue>
    </source>
</reference>
<evidence type="ECO:0000256" key="1">
    <source>
        <dbReference type="SAM" id="MobiDB-lite"/>
    </source>
</evidence>
<gene>
    <name evidence="2" type="ORF">Pcinc_003632</name>
</gene>
<dbReference type="Proteomes" id="UP001286313">
    <property type="component" value="Unassembled WGS sequence"/>
</dbReference>
<evidence type="ECO:0000313" key="3">
    <source>
        <dbReference type="Proteomes" id="UP001286313"/>
    </source>
</evidence>
<dbReference type="AlphaFoldDB" id="A0AAE1GIY5"/>
<accession>A0AAE1GIY5</accession>